<dbReference type="Proteomes" id="UP000092659">
    <property type="component" value="Chromosome"/>
</dbReference>
<dbReference type="KEGG" id="sgs:AVL59_32275"/>
<dbReference type="SUPFAM" id="SSF56112">
    <property type="entry name" value="Protein kinase-like (PK-like)"/>
    <property type="match status" value="1"/>
</dbReference>
<accession>A0A1B1B468</accession>
<reference evidence="1 2" key="1">
    <citation type="submission" date="2016-06" db="EMBL/GenBank/DDBJ databases">
        <title>Complete genome sequence of Streptomyces griseochromogenes ATCC 14511, the Blasticidin S producer.</title>
        <authorList>
            <person name="Wu L."/>
        </authorList>
    </citation>
    <scope>NUCLEOTIDE SEQUENCE [LARGE SCALE GENOMIC DNA]</scope>
    <source>
        <strain evidence="1 2">ATCC 14511</strain>
    </source>
</reference>
<dbReference type="STRING" id="68214.AVL59_32275"/>
<dbReference type="Gene3D" id="3.90.1200.10">
    <property type="match status" value="1"/>
</dbReference>
<dbReference type="AlphaFoldDB" id="A0A1B1B468"/>
<evidence type="ECO:0008006" key="3">
    <source>
        <dbReference type="Google" id="ProtNLM"/>
    </source>
</evidence>
<name>A0A1B1B468_9ACTN</name>
<gene>
    <name evidence="1" type="ORF">AVL59_32275</name>
</gene>
<sequence length="327" mass="35480">MPNIITPRLRYNSTAVRPHWRDLPQGVRQLISRRLEGEVQAGPSTGSGFTSGFAAVLRGASGPHFVKAVNSLDNTVVADCYRREALINQALPAAIPAPRLQWIEEHDGWVILGIAAVDGGRLPTTPWDPDQLTATLDAYSITAEALSTPPAGLQHVGLKPVGEGGDFADWRNLARGATPMNILPSWVPLDLLDMLADLEGGWREAVAGNAVLHHDLRQDNVLIDASGTAWICDWNWPCLGASWFDLVLLLATAHADGHDATALFTQHPTARGVADEQLDAALAALSGFFLTSGGQPPADWSPHIRQHQTWCGEVTLRWLADRRGWTF</sequence>
<dbReference type="EMBL" id="CP016279">
    <property type="protein sequence ID" value="ANP53600.1"/>
    <property type="molecule type" value="Genomic_DNA"/>
</dbReference>
<dbReference type="InterPro" id="IPR011009">
    <property type="entry name" value="Kinase-like_dom_sf"/>
</dbReference>
<evidence type="ECO:0000313" key="2">
    <source>
        <dbReference type="Proteomes" id="UP000092659"/>
    </source>
</evidence>
<protein>
    <recommendedName>
        <fullName evidence="3">Aminoglycoside phosphotransferase domain-containing protein</fullName>
    </recommendedName>
</protein>
<evidence type="ECO:0000313" key="1">
    <source>
        <dbReference type="EMBL" id="ANP53600.1"/>
    </source>
</evidence>
<organism evidence="1 2">
    <name type="scientific">Streptomyces griseochromogenes</name>
    <dbReference type="NCBI Taxonomy" id="68214"/>
    <lineage>
        <taxon>Bacteria</taxon>
        <taxon>Bacillati</taxon>
        <taxon>Actinomycetota</taxon>
        <taxon>Actinomycetes</taxon>
        <taxon>Kitasatosporales</taxon>
        <taxon>Streptomycetaceae</taxon>
        <taxon>Streptomyces</taxon>
    </lineage>
</organism>
<proteinExistence type="predicted"/>